<evidence type="ECO:0000256" key="14">
    <source>
        <dbReference type="RuleBase" id="RU003661"/>
    </source>
</evidence>
<dbReference type="AlphaFoldDB" id="A0A0R7A0V8"/>
<dbReference type="EMBL" id="KP718940">
    <property type="protein sequence ID" value="AKL82656.1"/>
    <property type="molecule type" value="Genomic_DNA"/>
</dbReference>
<keyword evidence="4 14" id="KW-0138">CF(0)</keyword>
<accession>A0A0R7A0V8</accession>
<sequence>MPQLNPSPWFLILSFAWLTFLLLAPSKILTHAYPFQPVLKNMKKFNVAPWNWLWQ</sequence>
<evidence type="ECO:0000256" key="1">
    <source>
        <dbReference type="ARBA" id="ARBA00004304"/>
    </source>
</evidence>
<keyword evidence="5 14" id="KW-0812">Transmembrane</keyword>
<evidence type="ECO:0000313" key="15">
    <source>
        <dbReference type="EMBL" id="AKL82656.1"/>
    </source>
</evidence>
<gene>
    <name evidence="15" type="primary">ATP8</name>
</gene>
<comment type="similarity">
    <text evidence="2 14">Belongs to the ATPase protein 8 family.</text>
</comment>
<dbReference type="GeneID" id="26374583"/>
<evidence type="ECO:0000256" key="9">
    <source>
        <dbReference type="ARBA" id="ARBA00023128"/>
    </source>
</evidence>
<dbReference type="RefSeq" id="YP_009182783.1">
    <property type="nucleotide sequence ID" value="NC_028510.1"/>
</dbReference>
<evidence type="ECO:0000256" key="11">
    <source>
        <dbReference type="ARBA" id="ARBA00023310"/>
    </source>
</evidence>
<protein>
    <recommendedName>
        <fullName evidence="14">ATP synthase complex subunit 8</fullName>
    </recommendedName>
</protein>
<comment type="subcellular location">
    <subcellularLocation>
        <location evidence="1 14">Mitochondrion membrane</location>
        <topology evidence="1 14">Single-pass membrane protein</topology>
    </subcellularLocation>
</comment>
<dbReference type="GO" id="GO:0031966">
    <property type="term" value="C:mitochondrial membrane"/>
    <property type="evidence" value="ECO:0007669"/>
    <property type="project" value="UniProtKB-SubCell"/>
</dbReference>
<evidence type="ECO:0000256" key="2">
    <source>
        <dbReference type="ARBA" id="ARBA00008892"/>
    </source>
</evidence>
<evidence type="ECO:0000256" key="12">
    <source>
        <dbReference type="ARBA" id="ARBA00053067"/>
    </source>
</evidence>
<keyword evidence="7" id="KW-1133">Transmembrane helix</keyword>
<evidence type="ECO:0000256" key="3">
    <source>
        <dbReference type="ARBA" id="ARBA00022448"/>
    </source>
</evidence>
<evidence type="ECO:0000256" key="4">
    <source>
        <dbReference type="ARBA" id="ARBA00022547"/>
    </source>
</evidence>
<keyword evidence="11" id="KW-0066">ATP synthesis</keyword>
<keyword evidence="3 14" id="KW-0813">Transport</keyword>
<evidence type="ECO:0000256" key="7">
    <source>
        <dbReference type="ARBA" id="ARBA00022989"/>
    </source>
</evidence>
<dbReference type="Pfam" id="PF00895">
    <property type="entry name" value="ATP-synt_8"/>
    <property type="match status" value="1"/>
</dbReference>
<keyword evidence="10" id="KW-0472">Membrane</keyword>
<proteinExistence type="inferred from homology"/>
<dbReference type="GO" id="GO:0045259">
    <property type="term" value="C:proton-transporting ATP synthase complex"/>
    <property type="evidence" value="ECO:0007669"/>
    <property type="project" value="UniProtKB-KW"/>
</dbReference>
<dbReference type="PANTHER" id="PTHR39937">
    <property type="entry name" value="ATP SYNTHASE PROTEIN 8"/>
    <property type="match status" value="1"/>
</dbReference>
<evidence type="ECO:0000256" key="10">
    <source>
        <dbReference type="ARBA" id="ARBA00023136"/>
    </source>
</evidence>
<dbReference type="InterPro" id="IPR050635">
    <property type="entry name" value="ATPase_protein_8"/>
</dbReference>
<keyword evidence="8 14" id="KW-0406">Ion transport</keyword>
<geneLocation type="mitochondrion" evidence="15"/>
<evidence type="ECO:0000256" key="13">
    <source>
        <dbReference type="ARBA" id="ARBA00064647"/>
    </source>
</evidence>
<keyword evidence="6 14" id="KW-0375">Hydrogen ion transport</keyword>
<reference evidence="15" key="1">
    <citation type="journal article" date="2015" name="BMC Genomics">
        <title>First complete mitochondrial genome of the South American annual fish Austrolebias charrua (Cyprinodontiformes: Rivulidae): peculiar features among cyprinodontiforms mitogenomes.</title>
        <authorList>
            <person name="Gutierrez V."/>
            <person name="Rego N."/>
            <person name="Naya H."/>
            <person name="Garcia G."/>
        </authorList>
    </citation>
    <scope>NUCLEOTIDE SEQUENCE</scope>
</reference>
<organism evidence="15">
    <name type="scientific">Austrolebias charrua</name>
    <dbReference type="NCBI Taxonomy" id="308057"/>
    <lineage>
        <taxon>Eukaryota</taxon>
        <taxon>Metazoa</taxon>
        <taxon>Chordata</taxon>
        <taxon>Craniata</taxon>
        <taxon>Vertebrata</taxon>
        <taxon>Euteleostomi</taxon>
        <taxon>Actinopterygii</taxon>
        <taxon>Neopterygii</taxon>
        <taxon>Teleostei</taxon>
        <taxon>Neoteleostei</taxon>
        <taxon>Acanthomorphata</taxon>
        <taxon>Ovalentaria</taxon>
        <taxon>Atherinomorphae</taxon>
        <taxon>Cyprinodontiformes</taxon>
        <taxon>Rivulidae</taxon>
        <taxon>Austrolebias</taxon>
    </lineage>
</organism>
<name>A0A0R7A0V8_9TELE</name>
<dbReference type="PANTHER" id="PTHR39937:SF1">
    <property type="entry name" value="ATP SYNTHASE PROTEIN 8"/>
    <property type="match status" value="1"/>
</dbReference>
<dbReference type="CTD" id="4509"/>
<dbReference type="GO" id="GO:0015078">
    <property type="term" value="F:proton transmembrane transporter activity"/>
    <property type="evidence" value="ECO:0007669"/>
    <property type="project" value="InterPro"/>
</dbReference>
<dbReference type="GO" id="GO:0015986">
    <property type="term" value="P:proton motive force-driven ATP synthesis"/>
    <property type="evidence" value="ECO:0007669"/>
    <property type="project" value="InterPro"/>
</dbReference>
<keyword evidence="9 14" id="KW-0496">Mitochondrion</keyword>
<evidence type="ECO:0000256" key="6">
    <source>
        <dbReference type="ARBA" id="ARBA00022781"/>
    </source>
</evidence>
<dbReference type="InterPro" id="IPR001421">
    <property type="entry name" value="ATP8_metazoa"/>
</dbReference>
<comment type="subunit">
    <text evidence="13">Component of the ATP synthase complex composed at least of ATP5F1A/subunit alpha, ATP5F1B/subunit beta, ATP5MC1/subunit c (homooctomer), MT-ATP6/subunit a, MT-ATP8/subunit 8, ATP5ME/subunit e, ATP5MF/subunit f, ATP5MG/subunit g, ATP5MK/subunit k, ATP5MJ/subunit j, ATP5F1C/subunit gamma, ATP5F1D/subunit delta, ATP5F1E/subunit epsilon, ATP5PF/subunit F6, ATP5PB/subunit b, ATP5PD/subunit d, ATP5PO/subunit OSCP. ATP synthase complex consists of a soluble F(1) head domain (subunits alpha(3) and beta(3)) - the catalytic core - and a membrane F(0) domain - the membrane proton channel (subunits c, a, 8, e, f, g, k and j). These two domains are linked by a central stalk (subunits gamma, delta, and epsilon) rotating inside the F1 region and a stationary peripheral stalk (subunits F6, b, d, and OSCP).</text>
</comment>
<comment type="function">
    <text evidence="12">Subunit 8, of the mitochondrial membrane ATP synthase complex (F(1)F(0) ATP synthase or Complex V) that produces ATP from ADP in the presence of a proton gradient across the membrane which is generated by electron transport complexes of the respiratory chain. ATP synthase complex consist of a soluble F(1) head domain - the catalytic core - and a membrane F(1) domain - the membrane proton channel. These two domains are linked by a central stalk rotating inside the F(1) region and a stationary peripheral stalk. During catalysis, ATP synthesis in the catalytic domain of F(1) is coupled via a rotary mechanism of the central stalk subunits to proton translocation. In vivo, can only synthesize ATP although its ATP hydrolase activity can be activated artificially in vitro. Part of the complex F(0) domain.</text>
</comment>
<evidence type="ECO:0000256" key="5">
    <source>
        <dbReference type="ARBA" id="ARBA00022692"/>
    </source>
</evidence>
<evidence type="ECO:0000256" key="8">
    <source>
        <dbReference type="ARBA" id="ARBA00023065"/>
    </source>
</evidence>